<evidence type="ECO:0000313" key="2">
    <source>
        <dbReference type="Proteomes" id="UP000321812"/>
    </source>
</evidence>
<reference evidence="1 2" key="1">
    <citation type="submission" date="2019-07" db="EMBL/GenBank/DDBJ databases">
        <title>Rapid identification of Enteric Bacteria from Whole Genome Sequences (WGS) using Average Nucleotide Identity (ANI).</title>
        <authorList>
            <person name="Lane C."/>
        </authorList>
    </citation>
    <scope>NUCLEOTIDE SEQUENCE [LARGE SCALE GENOMIC DNA]</scope>
    <source>
        <strain evidence="1 2">D2411</strain>
    </source>
</reference>
<dbReference type="Proteomes" id="UP000321812">
    <property type="component" value="Unassembled WGS sequence"/>
</dbReference>
<dbReference type="AlphaFoldDB" id="A0A562X8H9"/>
<evidence type="ECO:0000313" key="1">
    <source>
        <dbReference type="EMBL" id="TWO17986.1"/>
    </source>
</evidence>
<comment type="caution">
    <text evidence="1">The sequence shown here is derived from an EMBL/GenBank/DDBJ whole genome shotgun (WGS) entry which is preliminary data.</text>
</comment>
<sequence>MDKKAFLKEIDNDLEKLRQEHGQFFTQENVVILLALLAKYKKEQSGTNVINLINKLDLLIKDLRHYGYNDMFGAKDPFMYIVRFIENKWEPDIAKVESWEQFWTDYMGGKNGQ</sequence>
<protein>
    <submittedName>
        <fullName evidence="1">Uncharacterized protein</fullName>
    </submittedName>
</protein>
<dbReference type="RefSeq" id="WP_147497602.1">
    <property type="nucleotide sequence ID" value="NZ_VOAP01000029.1"/>
</dbReference>
<organism evidence="1 2">
    <name type="scientific">Campylobacter hyointestinalis</name>
    <dbReference type="NCBI Taxonomy" id="198"/>
    <lineage>
        <taxon>Bacteria</taxon>
        <taxon>Pseudomonadati</taxon>
        <taxon>Campylobacterota</taxon>
        <taxon>Epsilonproteobacteria</taxon>
        <taxon>Campylobacterales</taxon>
        <taxon>Campylobacteraceae</taxon>
        <taxon>Campylobacter</taxon>
    </lineage>
</organism>
<dbReference type="EMBL" id="VOAP01000029">
    <property type="protein sequence ID" value="TWO17986.1"/>
    <property type="molecule type" value="Genomic_DNA"/>
</dbReference>
<name>A0A562X8H9_CAMHY</name>
<accession>A0A562X8H9</accession>
<gene>
    <name evidence="1" type="ORF">YZ82_08235</name>
</gene>
<proteinExistence type="predicted"/>